<keyword evidence="1" id="KW-1133">Transmembrane helix</keyword>
<dbReference type="AlphaFoldDB" id="M3H467"/>
<keyword evidence="1" id="KW-0472">Membrane</keyword>
<proteinExistence type="predicted"/>
<name>M3H467_9LEPT</name>
<sequence length="102" mass="11748">MYQRDRGKMIRMNMRIDCKTWALLGVISASHGVSRCFMVNYLLWLDDLKVGDSIDLALNVGCPSFHSSYSYIWHLDLTKNKISKRLEFGLNPLLTVPRDSIP</sequence>
<dbReference type="Proteomes" id="UP000011770">
    <property type="component" value="Unassembled WGS sequence"/>
</dbReference>
<gene>
    <name evidence="2" type="ORF">LEP1GSC188_1400</name>
</gene>
<evidence type="ECO:0000313" key="2">
    <source>
        <dbReference type="EMBL" id="EMF83555.1"/>
    </source>
</evidence>
<evidence type="ECO:0000256" key="1">
    <source>
        <dbReference type="SAM" id="Phobius"/>
    </source>
</evidence>
<accession>M3H467</accession>
<dbReference type="InterPro" id="IPR011458">
    <property type="entry name" value="DUF1564"/>
</dbReference>
<keyword evidence="1" id="KW-0812">Transmembrane</keyword>
<feature type="transmembrane region" description="Helical" evidence="1">
    <location>
        <begin position="21"/>
        <end position="44"/>
    </location>
</feature>
<dbReference type="EMBL" id="AHOR02000012">
    <property type="protein sequence ID" value="EMF83555.1"/>
    <property type="molecule type" value="Genomic_DNA"/>
</dbReference>
<organism evidence="2 3">
    <name type="scientific">Leptospira weilii serovar Topaz str. LT2116</name>
    <dbReference type="NCBI Taxonomy" id="1088540"/>
    <lineage>
        <taxon>Bacteria</taxon>
        <taxon>Pseudomonadati</taxon>
        <taxon>Spirochaetota</taxon>
        <taxon>Spirochaetia</taxon>
        <taxon>Leptospirales</taxon>
        <taxon>Leptospiraceae</taxon>
        <taxon>Leptospira</taxon>
    </lineage>
</organism>
<evidence type="ECO:0000313" key="3">
    <source>
        <dbReference type="Proteomes" id="UP000011770"/>
    </source>
</evidence>
<reference evidence="2 3" key="1">
    <citation type="submission" date="2013-01" db="EMBL/GenBank/DDBJ databases">
        <authorList>
            <person name="Harkins D.M."/>
            <person name="Durkin A.S."/>
            <person name="Brinkac L.M."/>
            <person name="Haft D.H."/>
            <person name="Selengut J.D."/>
            <person name="Sanka R."/>
            <person name="DePew J."/>
            <person name="Purushe J."/>
            <person name="Tulsiani S.M."/>
            <person name="Graham G.C."/>
            <person name="Burns M.-A."/>
            <person name="Dohnt M.F."/>
            <person name="Smythe L.D."/>
            <person name="McKay D.B."/>
            <person name="Craig S.B."/>
            <person name="Vinetz J.M."/>
            <person name="Sutton G.G."/>
            <person name="Nierman W.C."/>
            <person name="Fouts D.E."/>
        </authorList>
    </citation>
    <scope>NUCLEOTIDE SEQUENCE [LARGE SCALE GENOMIC DNA]</scope>
    <source>
        <strain evidence="2 3">LT2116</strain>
    </source>
</reference>
<comment type="caution">
    <text evidence="2">The sequence shown here is derived from an EMBL/GenBank/DDBJ whole genome shotgun (WGS) entry which is preliminary data.</text>
</comment>
<protein>
    <submittedName>
        <fullName evidence="2">PF07600 domain protein</fullName>
    </submittedName>
</protein>
<dbReference type="Pfam" id="PF07600">
    <property type="entry name" value="DUF1564"/>
    <property type="match status" value="1"/>
</dbReference>